<dbReference type="EMBL" id="CP034235">
    <property type="protein sequence ID" value="QGQ95564.1"/>
    <property type="molecule type" value="Genomic_DNA"/>
</dbReference>
<dbReference type="Pfam" id="PF04074">
    <property type="entry name" value="DUF386"/>
    <property type="match status" value="1"/>
</dbReference>
<dbReference type="GO" id="GO:0005829">
    <property type="term" value="C:cytosol"/>
    <property type="evidence" value="ECO:0007669"/>
    <property type="project" value="TreeGrafter"/>
</dbReference>
<organism evidence="1 2">
    <name type="scientific">Paenibacillus psychroresistens</name>
    <dbReference type="NCBI Taxonomy" id="1778678"/>
    <lineage>
        <taxon>Bacteria</taxon>
        <taxon>Bacillati</taxon>
        <taxon>Bacillota</taxon>
        <taxon>Bacilli</taxon>
        <taxon>Bacillales</taxon>
        <taxon>Paenibacillaceae</taxon>
        <taxon>Paenibacillus</taxon>
    </lineage>
</organism>
<name>A0A6B8RIK2_9BACL</name>
<gene>
    <name evidence="1" type="ORF">EHS13_12070</name>
</gene>
<dbReference type="PANTHER" id="PTHR34986">
    <property type="entry name" value="EVOLVED BETA-GALACTOSIDASE SUBUNIT BETA"/>
    <property type="match status" value="1"/>
</dbReference>
<dbReference type="RefSeq" id="WP_155700601.1">
    <property type="nucleotide sequence ID" value="NZ_CP034235.1"/>
</dbReference>
<proteinExistence type="predicted"/>
<protein>
    <submittedName>
        <fullName evidence="1">DUF386 domain-containing protein</fullName>
    </submittedName>
</protein>
<dbReference type="NCBIfam" id="TIGR00022">
    <property type="entry name" value="YhcH/YjgK/YiaL family protein"/>
    <property type="match status" value="1"/>
</dbReference>
<evidence type="ECO:0000313" key="1">
    <source>
        <dbReference type="EMBL" id="QGQ95564.1"/>
    </source>
</evidence>
<dbReference type="KEGG" id="ppsc:EHS13_12070"/>
<dbReference type="PANTHER" id="PTHR34986:SF1">
    <property type="entry name" value="PROTEIN YIAL"/>
    <property type="match status" value="1"/>
</dbReference>
<keyword evidence="2" id="KW-1185">Reference proteome</keyword>
<dbReference type="AlphaFoldDB" id="A0A6B8RIK2"/>
<dbReference type="InterPro" id="IPR004375">
    <property type="entry name" value="NanQ/TabA/YiaL"/>
</dbReference>
<sequence length="174" mass="19817">MKGYRIKKGRADIEGGINLIFDTISQWESKKGQYGDAVRQALAYIAKLNTVDMPSMLEIDGKRMFVMKQSPTTGTFEEKLAEIHALYADIHLVVEGEEWQGFAMDSVNNSAVEDQLEESDYKLFEHVENERRILLRAGDFSIYWPGEVHRPNCHLAGGSADLIKLVIKIHRDLF</sequence>
<accession>A0A6B8RIK2</accession>
<evidence type="ECO:0000313" key="2">
    <source>
        <dbReference type="Proteomes" id="UP000426246"/>
    </source>
</evidence>
<dbReference type="OrthoDB" id="9792756at2"/>
<dbReference type="Gene3D" id="2.60.120.370">
    <property type="entry name" value="YhcH/YjgK/YiaL"/>
    <property type="match status" value="1"/>
</dbReference>
<dbReference type="InterPro" id="IPR037012">
    <property type="entry name" value="NanQ/TabA/YiaL_sf"/>
</dbReference>
<dbReference type="Proteomes" id="UP000426246">
    <property type="component" value="Chromosome"/>
</dbReference>
<reference evidence="2" key="1">
    <citation type="submission" date="2018-11" db="EMBL/GenBank/DDBJ databases">
        <title>Complete genome sequence of Paenibacillus sp. ML311-T8.</title>
        <authorList>
            <person name="Nam Y.-D."/>
            <person name="Kang J."/>
            <person name="Chung W.-H."/>
            <person name="Park Y.S."/>
        </authorList>
    </citation>
    <scope>NUCLEOTIDE SEQUENCE [LARGE SCALE GENOMIC DNA]</scope>
    <source>
        <strain evidence="2">ML311-T8</strain>
    </source>
</reference>
<dbReference type="SUPFAM" id="SSF51197">
    <property type="entry name" value="Clavaminate synthase-like"/>
    <property type="match status" value="1"/>
</dbReference>